<organism evidence="2">
    <name type="scientific">Aphanomyces astaci</name>
    <name type="common">Crayfish plague agent</name>
    <dbReference type="NCBI Taxonomy" id="112090"/>
    <lineage>
        <taxon>Eukaryota</taxon>
        <taxon>Sar</taxon>
        <taxon>Stramenopiles</taxon>
        <taxon>Oomycota</taxon>
        <taxon>Saprolegniomycetes</taxon>
        <taxon>Saprolegniales</taxon>
        <taxon>Verrucalvaceae</taxon>
        <taxon>Aphanomyces</taxon>
    </lineage>
</organism>
<feature type="signal peptide" evidence="1">
    <location>
        <begin position="1"/>
        <end position="16"/>
    </location>
</feature>
<dbReference type="AlphaFoldDB" id="W4GME5"/>
<dbReference type="RefSeq" id="XP_009830118.1">
    <property type="nucleotide sequence ID" value="XM_009831816.1"/>
</dbReference>
<gene>
    <name evidence="2" type="ORF">H257_06553</name>
</gene>
<name>W4GME5_APHAT</name>
<dbReference type="GeneID" id="20808549"/>
<sequence>MTVVAVALRLFDASVAVATCKLNPFSDEPTALTRKVRDSMQLMQSFNVSLELPHHCHHILGGGSTLAWVKSPIKRSSIALKRPTWPNGAGSCRGGATTAGRCHVPVCPE</sequence>
<reference evidence="2" key="1">
    <citation type="submission" date="2013-12" db="EMBL/GenBank/DDBJ databases">
        <title>The Genome Sequence of Aphanomyces astaci APO3.</title>
        <authorList>
            <consortium name="The Broad Institute Genomics Platform"/>
            <person name="Russ C."/>
            <person name="Tyler B."/>
            <person name="van West P."/>
            <person name="Dieguez-Uribeondo J."/>
            <person name="Young S.K."/>
            <person name="Zeng Q."/>
            <person name="Gargeya S."/>
            <person name="Fitzgerald M."/>
            <person name="Abouelleil A."/>
            <person name="Alvarado L."/>
            <person name="Chapman S.B."/>
            <person name="Gainer-Dewar J."/>
            <person name="Goldberg J."/>
            <person name="Griggs A."/>
            <person name="Gujja S."/>
            <person name="Hansen M."/>
            <person name="Howarth C."/>
            <person name="Imamovic A."/>
            <person name="Ireland A."/>
            <person name="Larimer J."/>
            <person name="McCowan C."/>
            <person name="Murphy C."/>
            <person name="Pearson M."/>
            <person name="Poon T.W."/>
            <person name="Priest M."/>
            <person name="Roberts A."/>
            <person name="Saif S."/>
            <person name="Shea T."/>
            <person name="Sykes S."/>
            <person name="Wortman J."/>
            <person name="Nusbaum C."/>
            <person name="Birren B."/>
        </authorList>
    </citation>
    <scope>NUCLEOTIDE SEQUENCE [LARGE SCALE GENOMIC DNA]</scope>
    <source>
        <strain evidence="2">APO3</strain>
    </source>
</reference>
<proteinExistence type="predicted"/>
<evidence type="ECO:0000313" key="2">
    <source>
        <dbReference type="EMBL" id="ETV80194.1"/>
    </source>
</evidence>
<evidence type="ECO:0000256" key="1">
    <source>
        <dbReference type="SAM" id="SignalP"/>
    </source>
</evidence>
<dbReference type="EMBL" id="KI913126">
    <property type="protein sequence ID" value="ETV80194.1"/>
    <property type="molecule type" value="Genomic_DNA"/>
</dbReference>
<feature type="chain" id="PRO_5004841294" evidence="1">
    <location>
        <begin position="17"/>
        <end position="109"/>
    </location>
</feature>
<keyword evidence="1" id="KW-0732">Signal</keyword>
<accession>W4GME5</accession>
<protein>
    <submittedName>
        <fullName evidence="2">Uncharacterized protein</fullName>
    </submittedName>
</protein>
<dbReference type="VEuPathDB" id="FungiDB:H257_06553"/>